<dbReference type="InterPro" id="IPR052316">
    <property type="entry name" value="Speedy-Ringo_regulator"/>
</dbReference>
<protein>
    <submittedName>
        <fullName evidence="5">Speedy protein 1-B-like</fullName>
    </submittedName>
</protein>
<dbReference type="KEGG" id="cvn:111128931"/>
<dbReference type="PANTHER" id="PTHR31545">
    <property type="entry name" value="SEEDY PROTEIN A/C FAMILY MEMBER"/>
    <property type="match status" value="1"/>
</dbReference>
<evidence type="ECO:0000313" key="4">
    <source>
        <dbReference type="Proteomes" id="UP000694844"/>
    </source>
</evidence>
<dbReference type="RefSeq" id="XP_022330606.1">
    <property type="nucleotide sequence ID" value="XM_022474898.1"/>
</dbReference>
<evidence type="ECO:0000313" key="5">
    <source>
        <dbReference type="RefSeq" id="XP_022330606.1"/>
    </source>
</evidence>
<keyword evidence="2" id="KW-0131">Cell cycle</keyword>
<name>A0A8B8DUD2_CRAVI</name>
<dbReference type="OrthoDB" id="9442170at2759"/>
<feature type="region of interest" description="Disordered" evidence="3">
    <location>
        <begin position="255"/>
        <end position="329"/>
    </location>
</feature>
<keyword evidence="4" id="KW-1185">Reference proteome</keyword>
<sequence>MISYRITKRTVNAKEECAKSETKSQAARDANDSCKVQVVTGRDMHQDFLSLVNHFCNMDELDESNEAQRVKRRRLAFIEEKVPICTFTGTGFYTEHHVSTRHHFAVKRTEMRAYFRLLEDDVIQDFLQRDRCKRISDKYLLAMVFAYFKRAQMKTKDYSRMNFFLALYLANDMEEDEEDDKYEIFPWALGNKWKDRFPRFLRKKDLFWARISYRAVVSRRCCEEIMDIYPEHTCWMRNRPPHHSGAIRSYVREAEGDDGYPRGPQASPRPCPSCEPCDSQYDSASPDREEWFLSNDDIFDNSQEDSRFDMKPLKKNLPGSSGGQRVAEE</sequence>
<evidence type="ECO:0000256" key="2">
    <source>
        <dbReference type="ARBA" id="ARBA00023306"/>
    </source>
</evidence>
<dbReference type="GeneID" id="111128931"/>
<dbReference type="PANTHER" id="PTHR31545:SF5">
    <property type="entry name" value="SPEEDY PROTEIN A"/>
    <property type="match status" value="1"/>
</dbReference>
<evidence type="ECO:0000256" key="1">
    <source>
        <dbReference type="ARBA" id="ARBA00010932"/>
    </source>
</evidence>
<evidence type="ECO:0000256" key="3">
    <source>
        <dbReference type="SAM" id="MobiDB-lite"/>
    </source>
</evidence>
<accession>A0A8B8DUD2</accession>
<dbReference type="GO" id="GO:0019901">
    <property type="term" value="F:protein kinase binding"/>
    <property type="evidence" value="ECO:0007669"/>
    <property type="project" value="InterPro"/>
</dbReference>
<proteinExistence type="inferred from homology"/>
<organism evidence="4 5">
    <name type="scientific">Crassostrea virginica</name>
    <name type="common">Eastern oyster</name>
    <dbReference type="NCBI Taxonomy" id="6565"/>
    <lineage>
        <taxon>Eukaryota</taxon>
        <taxon>Metazoa</taxon>
        <taxon>Spiralia</taxon>
        <taxon>Lophotrochozoa</taxon>
        <taxon>Mollusca</taxon>
        <taxon>Bivalvia</taxon>
        <taxon>Autobranchia</taxon>
        <taxon>Pteriomorphia</taxon>
        <taxon>Ostreida</taxon>
        <taxon>Ostreoidea</taxon>
        <taxon>Ostreidae</taxon>
        <taxon>Crassostrea</taxon>
    </lineage>
</organism>
<dbReference type="Pfam" id="PF11357">
    <property type="entry name" value="Spy1"/>
    <property type="match status" value="1"/>
</dbReference>
<gene>
    <name evidence="5" type="primary">LOC111128931</name>
</gene>
<reference evidence="5" key="1">
    <citation type="submission" date="2025-08" db="UniProtKB">
        <authorList>
            <consortium name="RefSeq"/>
        </authorList>
    </citation>
    <scope>IDENTIFICATION</scope>
    <source>
        <tissue evidence="5">Whole sample</tissue>
    </source>
</reference>
<dbReference type="Proteomes" id="UP000694844">
    <property type="component" value="Chromosome 4"/>
</dbReference>
<comment type="similarity">
    <text evidence="1">Belongs to the Speedy/Ringo family.</text>
</comment>
<dbReference type="AlphaFoldDB" id="A0A8B8DUD2"/>
<dbReference type="InterPro" id="IPR020984">
    <property type="entry name" value="Speedy"/>
</dbReference>